<feature type="region of interest" description="Disordered" evidence="1">
    <location>
        <begin position="1138"/>
        <end position="1168"/>
    </location>
</feature>
<dbReference type="OrthoDB" id="6359516at2759"/>
<accession>A0A423TQ69</accession>
<feature type="region of interest" description="Disordered" evidence="1">
    <location>
        <begin position="640"/>
        <end position="667"/>
    </location>
</feature>
<feature type="compositionally biased region" description="Acidic residues" evidence="1">
    <location>
        <begin position="905"/>
        <end position="914"/>
    </location>
</feature>
<feature type="compositionally biased region" description="Pro residues" evidence="1">
    <location>
        <begin position="1148"/>
        <end position="1160"/>
    </location>
</feature>
<feature type="compositionally biased region" description="Polar residues" evidence="1">
    <location>
        <begin position="547"/>
        <end position="560"/>
    </location>
</feature>
<feature type="compositionally biased region" description="Polar residues" evidence="1">
    <location>
        <begin position="83"/>
        <end position="98"/>
    </location>
</feature>
<feature type="compositionally biased region" description="Basic and acidic residues" evidence="1">
    <location>
        <begin position="787"/>
        <end position="802"/>
    </location>
</feature>
<feature type="region of interest" description="Disordered" evidence="1">
    <location>
        <begin position="701"/>
        <end position="732"/>
    </location>
</feature>
<feature type="compositionally biased region" description="Polar residues" evidence="1">
    <location>
        <begin position="32"/>
        <end position="50"/>
    </location>
</feature>
<reference evidence="2 3" key="1">
    <citation type="submission" date="2018-04" db="EMBL/GenBank/DDBJ databases">
        <authorList>
            <person name="Zhang X."/>
            <person name="Yuan J."/>
            <person name="Li F."/>
            <person name="Xiang J."/>
        </authorList>
    </citation>
    <scope>NUCLEOTIDE SEQUENCE [LARGE SCALE GENOMIC DNA]</scope>
    <source>
        <tissue evidence="2">Muscle</tissue>
    </source>
</reference>
<feature type="compositionally biased region" description="Low complexity" evidence="1">
    <location>
        <begin position="808"/>
        <end position="817"/>
    </location>
</feature>
<feature type="compositionally biased region" description="Polar residues" evidence="1">
    <location>
        <begin position="168"/>
        <end position="209"/>
    </location>
</feature>
<feature type="compositionally biased region" description="Polar residues" evidence="1">
    <location>
        <begin position="59"/>
        <end position="76"/>
    </location>
</feature>
<feature type="compositionally biased region" description="Basic and acidic residues" evidence="1">
    <location>
        <begin position="865"/>
        <end position="874"/>
    </location>
</feature>
<dbReference type="EMBL" id="QCYY01001357">
    <property type="protein sequence ID" value="ROT78601.1"/>
    <property type="molecule type" value="Genomic_DNA"/>
</dbReference>
<name>A0A423TQ69_PENVA</name>
<feature type="region of interest" description="Disordered" evidence="1">
    <location>
        <begin position="1092"/>
        <end position="1122"/>
    </location>
</feature>
<feature type="compositionally biased region" description="Polar residues" evidence="1">
    <location>
        <begin position="1"/>
        <end position="21"/>
    </location>
</feature>
<feature type="compositionally biased region" description="Low complexity" evidence="1">
    <location>
        <begin position="240"/>
        <end position="261"/>
    </location>
</feature>
<organism evidence="2 3">
    <name type="scientific">Penaeus vannamei</name>
    <name type="common">Whiteleg shrimp</name>
    <name type="synonym">Litopenaeus vannamei</name>
    <dbReference type="NCBI Taxonomy" id="6689"/>
    <lineage>
        <taxon>Eukaryota</taxon>
        <taxon>Metazoa</taxon>
        <taxon>Ecdysozoa</taxon>
        <taxon>Arthropoda</taxon>
        <taxon>Crustacea</taxon>
        <taxon>Multicrustacea</taxon>
        <taxon>Malacostraca</taxon>
        <taxon>Eumalacostraca</taxon>
        <taxon>Eucarida</taxon>
        <taxon>Decapoda</taxon>
        <taxon>Dendrobranchiata</taxon>
        <taxon>Penaeoidea</taxon>
        <taxon>Penaeidae</taxon>
        <taxon>Penaeus</taxon>
    </lineage>
</organism>
<proteinExistence type="predicted"/>
<feature type="region of interest" description="Disordered" evidence="1">
    <location>
        <begin position="787"/>
        <end position="818"/>
    </location>
</feature>
<feature type="region of interest" description="Disordered" evidence="1">
    <location>
        <begin position="375"/>
        <end position="607"/>
    </location>
</feature>
<feature type="compositionally biased region" description="Basic and acidic residues" evidence="1">
    <location>
        <begin position="642"/>
        <end position="659"/>
    </location>
</feature>
<feature type="compositionally biased region" description="Basic and acidic residues" evidence="1">
    <location>
        <begin position="451"/>
        <end position="477"/>
    </location>
</feature>
<protein>
    <submittedName>
        <fullName evidence="2">Uncharacterized protein</fullName>
    </submittedName>
</protein>
<feature type="region of interest" description="Disordered" evidence="1">
    <location>
        <begin position="865"/>
        <end position="917"/>
    </location>
</feature>
<evidence type="ECO:0000256" key="1">
    <source>
        <dbReference type="SAM" id="MobiDB-lite"/>
    </source>
</evidence>
<feature type="compositionally biased region" description="Pro residues" evidence="1">
    <location>
        <begin position="426"/>
        <end position="448"/>
    </location>
</feature>
<feature type="compositionally biased region" description="Basic and acidic residues" evidence="1">
    <location>
        <begin position="702"/>
        <end position="711"/>
    </location>
</feature>
<gene>
    <name evidence="2" type="ORF">C7M84_002691</name>
</gene>
<evidence type="ECO:0000313" key="3">
    <source>
        <dbReference type="Proteomes" id="UP000283509"/>
    </source>
</evidence>
<keyword evidence="3" id="KW-1185">Reference proteome</keyword>
<feature type="compositionally biased region" description="Pro residues" evidence="1">
    <location>
        <begin position="226"/>
        <end position="239"/>
    </location>
</feature>
<dbReference type="Proteomes" id="UP000283509">
    <property type="component" value="Unassembled WGS sequence"/>
</dbReference>
<feature type="compositionally biased region" description="Polar residues" evidence="1">
    <location>
        <begin position="109"/>
        <end position="121"/>
    </location>
</feature>
<feature type="compositionally biased region" description="Basic and acidic residues" evidence="1">
    <location>
        <begin position="894"/>
        <end position="904"/>
    </location>
</feature>
<feature type="compositionally biased region" description="Polar residues" evidence="1">
    <location>
        <begin position="714"/>
        <end position="728"/>
    </location>
</feature>
<sequence length="1379" mass="151746">MRTTWIKSSSVEGPKTNTGSGKTPVPLPRTKFINNASTGNPTQDGGSLQQEAKKDELGDQTSGTREIITRSLSSQGKLPDANAKNSPPANESSFTELTSPPPKPPRTFIYTSPESTPSNRSVPRPASTPTQPPKPSPRRTLETPEPTEANHSSHVTPPRRHESRRSGNEPNRTPEAQQPSSGAPPVSDSNSTPSRPLAFSTPTSGASQEARSKPKSHRRLGTLVLPPLPSKPPPLPPTAPQRRSSQPNSIQNNNQSNSVNQTESRSEAATSAVVPRRPGQATAQEAVITPGEFECCCKEVFSRGKKARTFMENGRYMEAANEYQKALSVVDKVLKTQVLSITTDETTRQKFFQMQSAVFLSRKEALNGFSDAQAAVSAPREVIQESTTPGAPPTYDDVLREDQQRTSGVRPSIPVRPPSTRRSGPPQLPARCPRPPQPRQPQEQPAPPSVRSREPQSLRHPPREPPRPHEPPREHPRPHVPRRPPDAQQNRSAAHRPSYGRSVTHPAHDPPAHSGSGRPQNPGLSHRRSLSLTDGDLRTEMLVDLSEGQQPSQPFPSRTTAPVAIRPLVPARMSYPRPKSHYPPRAVQEVPVRPSVRSRPRSCIQPDHLSSLSEISFQLPAGDLEGRPKLNQDVDLPLAESNLRKDFGPKDKSTPHTEDGIVANPIQSTTDGGIKVIEHLENKNMDNACEATVSESQISVPKKCDSKKLDETTEPLSLRQSLTSLSDNNSDEEDTCKAFVNAQPNKQPIINDKIDDKPPNTNDKIDDAFDDLAQDCDIGSSVESDFEKMSLTEGEDKCKEPSDMASGSPSKTSKSPTIVLDPFADIDPFASFTPKDENDKLFPEEFSSLPISTSKDAEHKQLSLDVQLRSEDNKPHKKVDRLLTPLKPIAVPADEPHDSKNTRTEEEESDDSPTDEQRETLLDALDFAISQTPGHARVSPQRSNSSIKASRCRSEDTLLDCSYNTLGMYLQSSNMCASRASIIDEFDPLSEPLVESPESIPTEPDSTHYSDGEDCPDGMTEEEIANEPYYAEPRKILQEMEDSSSEHYDEFDSSFYSRNVTGKASEASTHYSARQGTQHVCANTRIRSSVSSSVGSWTSSASSSPPPLTPYAAEPWSPWEPEPLETGVGRSKFYSPVDGQSQWQGLPQPFPHPAAPPSPHPGQGSFRSDTRELLRIREGVKIFFIHDDGIVTSPWNRPYLSIVKDTKKTWLIGEGLTVLVGDALWQSTLSKKSTLVLRTENGVYLFQETAGKPDCRAVGVRVPTTIRRAQHELFSRIIQENARLEDERPSGITKAISKGASSAASKMEQMAMNKTEVVTNPPFVRRNSIRALKGVSRRLQAIAERTGYTQQELPAEYSNLQESANLLRYARNAKSIQYI</sequence>
<feature type="region of interest" description="Disordered" evidence="1">
    <location>
        <begin position="1"/>
        <end position="285"/>
    </location>
</feature>
<feature type="compositionally biased region" description="Low complexity" evidence="1">
    <location>
        <begin position="1092"/>
        <end position="1103"/>
    </location>
</feature>
<reference evidence="2 3" key="2">
    <citation type="submission" date="2019-01" db="EMBL/GenBank/DDBJ databases">
        <title>The decoding of complex shrimp genome reveals the adaptation for benthos swimmer, frequently molting mechanism and breeding impact on genome.</title>
        <authorList>
            <person name="Sun Y."/>
            <person name="Gao Y."/>
            <person name="Yu Y."/>
        </authorList>
    </citation>
    <scope>NUCLEOTIDE SEQUENCE [LARGE SCALE GENOMIC DNA]</scope>
    <source>
        <tissue evidence="2">Muscle</tissue>
    </source>
</reference>
<feature type="region of interest" description="Disordered" evidence="1">
    <location>
        <begin position="994"/>
        <end position="1015"/>
    </location>
</feature>
<evidence type="ECO:0000313" key="2">
    <source>
        <dbReference type="EMBL" id="ROT78601.1"/>
    </source>
</evidence>
<comment type="caution">
    <text evidence="2">The sequence shown here is derived from an EMBL/GenBank/DDBJ whole genome shotgun (WGS) entry which is preliminary data.</text>
</comment>